<dbReference type="Gene3D" id="2.30.30.940">
    <property type="match status" value="1"/>
</dbReference>
<evidence type="ECO:0000259" key="5">
    <source>
        <dbReference type="Pfam" id="PF23139"/>
    </source>
</evidence>
<dbReference type="PANTHER" id="PTHR43788:SF6">
    <property type="entry name" value="DNA HELICASE B"/>
    <property type="match status" value="1"/>
</dbReference>
<dbReference type="InterPro" id="IPR027785">
    <property type="entry name" value="UvrD-like_helicase_C"/>
</dbReference>
<feature type="domain" description="ATP-dependent RecD2 DNA helicase-like helix-hairpin-helix" evidence="4">
    <location>
        <begin position="147"/>
        <end position="231"/>
    </location>
</feature>
<dbReference type="Pfam" id="PF14490">
    <property type="entry name" value="HHH_RecD2"/>
    <property type="match status" value="1"/>
</dbReference>
<evidence type="ECO:0000313" key="7">
    <source>
        <dbReference type="Proteomes" id="UP001529343"/>
    </source>
</evidence>
<keyword evidence="1" id="KW-0547">Nucleotide-binding</keyword>
<dbReference type="InterPro" id="IPR050534">
    <property type="entry name" value="Coronavir_polyprotein_1ab"/>
</dbReference>
<organism evidence="6 7">
    <name type="scientific">Limosilactobacillus pontis</name>
    <dbReference type="NCBI Taxonomy" id="35787"/>
    <lineage>
        <taxon>Bacteria</taxon>
        <taxon>Bacillati</taxon>
        <taxon>Bacillota</taxon>
        <taxon>Bacilli</taxon>
        <taxon>Lactobacillales</taxon>
        <taxon>Lactobacillaceae</taxon>
        <taxon>Limosilactobacillus</taxon>
    </lineage>
</organism>
<dbReference type="InterPro" id="IPR029493">
    <property type="entry name" value="RecD2-like_HHH"/>
</dbReference>
<protein>
    <submittedName>
        <fullName evidence="6">AAA family ATPase</fullName>
    </submittedName>
</protein>
<dbReference type="RefSeq" id="WP_289586419.1">
    <property type="nucleotide sequence ID" value="NZ_JAUDDW010000032.1"/>
</dbReference>
<dbReference type="Proteomes" id="UP001529343">
    <property type="component" value="Unassembled WGS sequence"/>
</dbReference>
<name>A0ABT7UZ79_9LACO</name>
<reference evidence="7" key="1">
    <citation type="submission" date="2023-06" db="EMBL/GenBank/DDBJ databases">
        <title>Identification and characterization of horizontal gene transfer across gut microbiota members of farm animals based on homology search.</title>
        <authorList>
            <person name="Zeman M."/>
            <person name="Kubasova T."/>
            <person name="Jahodarova E."/>
            <person name="Nykrynova M."/>
            <person name="Rychlik I."/>
        </authorList>
    </citation>
    <scope>NUCLEOTIDE SEQUENCE [LARGE SCALE GENOMIC DNA]</scope>
    <source>
        <strain evidence="7">161_Gplus</strain>
    </source>
</reference>
<dbReference type="PANTHER" id="PTHR43788">
    <property type="entry name" value="DNA2/NAM7 HELICASE FAMILY MEMBER"/>
    <property type="match status" value="1"/>
</dbReference>
<dbReference type="EMBL" id="JAUDDW010000032">
    <property type="protein sequence ID" value="MDM8267013.1"/>
    <property type="molecule type" value="Genomic_DNA"/>
</dbReference>
<keyword evidence="2" id="KW-0067">ATP-binding</keyword>
<dbReference type="Pfam" id="PF23139">
    <property type="entry name" value="OB_YrrC"/>
    <property type="match status" value="1"/>
</dbReference>
<proteinExistence type="predicted"/>
<evidence type="ECO:0000313" key="6">
    <source>
        <dbReference type="EMBL" id="MDM8267013.1"/>
    </source>
</evidence>
<dbReference type="InterPro" id="IPR055446">
    <property type="entry name" value="RecD2_N_OB"/>
</dbReference>
<dbReference type="Pfam" id="PF13604">
    <property type="entry name" value="AAA_30"/>
    <property type="match status" value="1"/>
</dbReference>
<dbReference type="Gene3D" id="3.40.50.300">
    <property type="entry name" value="P-loop containing nucleotide triphosphate hydrolases"/>
    <property type="match status" value="2"/>
</dbReference>
<dbReference type="Gene3D" id="1.10.10.2220">
    <property type="match status" value="1"/>
</dbReference>
<evidence type="ECO:0000256" key="2">
    <source>
        <dbReference type="ARBA" id="ARBA00022840"/>
    </source>
</evidence>
<evidence type="ECO:0000259" key="3">
    <source>
        <dbReference type="Pfam" id="PF13538"/>
    </source>
</evidence>
<dbReference type="Pfam" id="PF13538">
    <property type="entry name" value="UvrD_C_2"/>
    <property type="match status" value="1"/>
</dbReference>
<feature type="domain" description="UvrD-like helicase C-terminal" evidence="3">
    <location>
        <begin position="665"/>
        <end position="711"/>
    </location>
</feature>
<keyword evidence="7" id="KW-1185">Reference proteome</keyword>
<evidence type="ECO:0000259" key="4">
    <source>
        <dbReference type="Pfam" id="PF14490"/>
    </source>
</evidence>
<dbReference type="InterPro" id="IPR027417">
    <property type="entry name" value="P-loop_NTPase"/>
</dbReference>
<reference evidence="6 7" key="2">
    <citation type="submission" date="2023-06" db="EMBL/GenBank/DDBJ databases">
        <authorList>
            <person name="Zeman M."/>
            <person name="Kubasova T."/>
            <person name="Jahodarova E."/>
            <person name="Nykrynova M."/>
            <person name="Rychlik I."/>
        </authorList>
    </citation>
    <scope>NUCLEOTIDE SEQUENCE [LARGE SCALE GENOMIC DNA]</scope>
    <source>
        <strain evidence="6 7">161_Gplus</strain>
    </source>
</reference>
<comment type="caution">
    <text evidence="6">The sequence shown here is derived from an EMBL/GenBank/DDBJ whole genome shotgun (WGS) entry which is preliminary data.</text>
</comment>
<evidence type="ECO:0000256" key="1">
    <source>
        <dbReference type="ARBA" id="ARBA00022741"/>
    </source>
</evidence>
<dbReference type="SUPFAM" id="SSF52540">
    <property type="entry name" value="P-loop containing nucleoside triphosphate hydrolases"/>
    <property type="match status" value="1"/>
</dbReference>
<dbReference type="CDD" id="cd17933">
    <property type="entry name" value="DEXSc_RecD-like"/>
    <property type="match status" value="1"/>
</dbReference>
<sequence>MKEIVEIVGSIERERYRNGDFCIATMRVSEVRQGVLKRANDGNVIFKGDMRMIPQKEYIIRGRYEDNKKFGPQYQFLSNKLKNPIEDMSAKEFRQFLTDLSPYGVRINKAYEDARKIFEEHNLEALTKIDGIGNVRAKELLDKYDSQRDYSPVYVEFAKYGFSTKVAKRAIDYYSSIDTPIERLKKNPYDLMEIPGLGFKKIDDKCLEHGIAENDPRRIKAFLVDYFEQLEMDSKSWIPVAQLKAYLRNEIFNCDIAETFKKLNADKNFVIFEREDEKRIALRTIYEMEKKVAEELLRIKNGSSDVELQDVDKVIGDIEKEQGWSYSTEQRDAIDTMLKENVVILRGPGGVGKTTTLNAVIKVLRHNNISVATCALAGKAAENLTQVTGLRGQTIHRLLGIGSPFELKDQGLEYDVVILDELSMVNISLFSELVRTIPTGAKLIMVGDSAQLDSIGIGVMRDAIASGTIPVITLNKIHRQAQESAIITHSLAFRAGNLPDGLSVKANWHMMGKRRDLGYVFEDDEKNLLGDACKIFKYALKQYDVKDIQIVSQTTRNCLMLNKAAQQIANPQKDQDYYVVYEGKEYEYTLRVGDKVINTRNNYRTPDADRSSAFLPIFNGNTGTIESIDLEKGNKGEESLRMIVDFDGIGRVVIDSGTVTNIQLGYAITVHKSQGSTIPCVIVALPFQYVLNTRELLYTAITRASKVCYLVTSMKTLRSTVKKTSGVKAKSNLVYFLKEMEAKNSEV</sequence>
<accession>A0ABT7UZ79</accession>
<dbReference type="CDD" id="cd18809">
    <property type="entry name" value="SF1_C_RecD"/>
    <property type="match status" value="1"/>
</dbReference>
<feature type="domain" description="ATP-dependent RecD2 DNA helicase OB-fold" evidence="5">
    <location>
        <begin position="6"/>
        <end position="82"/>
    </location>
</feature>
<gene>
    <name evidence="6" type="ORF">QUW44_07610</name>
</gene>